<comment type="similarity">
    <text evidence="1">Belongs to the cystatin family. Phytocystatin subfamily.</text>
</comment>
<organism evidence="5 6">
    <name type="scientific">Panicum virgatum</name>
    <name type="common">Blackwell switchgrass</name>
    <dbReference type="NCBI Taxonomy" id="38727"/>
    <lineage>
        <taxon>Eukaryota</taxon>
        <taxon>Viridiplantae</taxon>
        <taxon>Streptophyta</taxon>
        <taxon>Embryophyta</taxon>
        <taxon>Tracheophyta</taxon>
        <taxon>Spermatophyta</taxon>
        <taxon>Magnoliopsida</taxon>
        <taxon>Liliopsida</taxon>
        <taxon>Poales</taxon>
        <taxon>Poaceae</taxon>
        <taxon>PACMAD clade</taxon>
        <taxon>Panicoideae</taxon>
        <taxon>Panicodae</taxon>
        <taxon>Paniceae</taxon>
        <taxon>Panicinae</taxon>
        <taxon>Panicum</taxon>
        <taxon>Panicum sect. Hiantes</taxon>
    </lineage>
</organism>
<proteinExistence type="inferred from homology"/>
<evidence type="ECO:0000313" key="5">
    <source>
        <dbReference type="EMBL" id="KAG2646356.1"/>
    </source>
</evidence>
<evidence type="ECO:0000256" key="2">
    <source>
        <dbReference type="ARBA" id="ARBA00022690"/>
    </source>
</evidence>
<keyword evidence="6" id="KW-1185">Reference proteome</keyword>
<protein>
    <recommendedName>
        <fullName evidence="4">Cystatin domain-containing protein</fullName>
    </recommendedName>
</protein>
<evidence type="ECO:0000256" key="1">
    <source>
        <dbReference type="ARBA" id="ARBA00007233"/>
    </source>
</evidence>
<dbReference type="EMBL" id="CM029039">
    <property type="protein sequence ID" value="KAG2646356.1"/>
    <property type="molecule type" value="Genomic_DNA"/>
</dbReference>
<accession>A0A8T0WKQ7</accession>
<evidence type="ECO:0000313" key="6">
    <source>
        <dbReference type="Proteomes" id="UP000823388"/>
    </source>
</evidence>
<evidence type="ECO:0000256" key="3">
    <source>
        <dbReference type="ARBA" id="ARBA00022704"/>
    </source>
</evidence>
<dbReference type="InterPro" id="IPR000010">
    <property type="entry name" value="Cystatin_dom"/>
</dbReference>
<dbReference type="Proteomes" id="UP000823388">
    <property type="component" value="Chromosome 2K"/>
</dbReference>
<dbReference type="SUPFAM" id="SSF54403">
    <property type="entry name" value="Cystatin/monellin"/>
    <property type="match status" value="1"/>
</dbReference>
<name>A0A8T0WKQ7_PANVG</name>
<keyword evidence="2" id="KW-0646">Protease inhibitor</keyword>
<dbReference type="AlphaFoldDB" id="A0A8T0WKQ7"/>
<keyword evidence="3" id="KW-0789">Thiol protease inhibitor</keyword>
<comment type="caution">
    <text evidence="5">The sequence shown here is derived from an EMBL/GenBank/DDBJ whole genome shotgun (WGS) entry which is preliminary data.</text>
</comment>
<dbReference type="InterPro" id="IPR046350">
    <property type="entry name" value="Cystatin_sf"/>
</dbReference>
<dbReference type="Pfam" id="PF16845">
    <property type="entry name" value="SQAPI"/>
    <property type="match status" value="1"/>
</dbReference>
<gene>
    <name evidence="5" type="ORF">PVAP13_2KG504500</name>
</gene>
<reference evidence="5 6" key="1">
    <citation type="submission" date="2020-05" db="EMBL/GenBank/DDBJ databases">
        <title>WGS assembly of Panicum virgatum.</title>
        <authorList>
            <person name="Lovell J.T."/>
            <person name="Jenkins J."/>
            <person name="Shu S."/>
            <person name="Juenger T.E."/>
            <person name="Schmutz J."/>
        </authorList>
    </citation>
    <scope>NUCLEOTIDE SEQUENCE [LARGE SCALE GENOMIC DNA]</scope>
    <source>
        <strain evidence="6">cv. AP13</strain>
    </source>
</reference>
<dbReference type="Gene3D" id="3.10.450.10">
    <property type="match status" value="1"/>
</dbReference>
<dbReference type="GO" id="GO:0004869">
    <property type="term" value="F:cysteine-type endopeptidase inhibitor activity"/>
    <property type="evidence" value="ECO:0007669"/>
    <property type="project" value="UniProtKB-KW"/>
</dbReference>
<evidence type="ECO:0000259" key="4">
    <source>
        <dbReference type="Pfam" id="PF16845"/>
    </source>
</evidence>
<feature type="domain" description="Cystatin" evidence="4">
    <location>
        <begin position="30"/>
        <end position="87"/>
    </location>
</feature>
<sequence>MRSFLLAVHAIVAIYVLATPTMAILWYPTNDTIKFIKVVSGEKQERLGLYFRLIIDASNNDGRDGNYQAVAYQRDWGEKLSLVSFKPAN</sequence>